<dbReference type="InterPro" id="IPR041238">
    <property type="entry name" value="Rap1a"/>
</dbReference>
<sequence length="153" mass="16085">MVMPLVLLLAAPLLVQSQKPNGPVPQASAPQAPSSQASAGPLAGGLFSAGQLRQRCLSNVPADASYCFAYITGVHDTVRAYEAWLNQREFCVPRHVPQGDLRQAFIDYLRDKPSDLSGEAASVVVVALKIRYACGSGTRPGGTPPATARSGKP</sequence>
<comment type="caution">
    <text evidence="2">The sequence shown here is derived from an EMBL/GenBank/DDBJ whole genome shotgun (WGS) entry which is preliminary data.</text>
</comment>
<reference evidence="2 3" key="1">
    <citation type="submission" date="2018-04" db="EMBL/GenBank/DDBJ databases">
        <title>Genomic Encyclopedia of Type Strains, Phase III (KMG-III): the genomes of soil and plant-associated and newly described type strains.</title>
        <authorList>
            <person name="Whitman W."/>
        </authorList>
    </citation>
    <scope>NUCLEOTIDE SEQUENCE [LARGE SCALE GENOMIC DNA]</scope>
    <source>
        <strain evidence="2 3">MA-olki</strain>
    </source>
</reference>
<proteinExistence type="predicted"/>
<gene>
    <name evidence="2" type="ORF">C8J25_10186</name>
</gene>
<evidence type="ECO:0000259" key="1">
    <source>
        <dbReference type="Pfam" id="PF18602"/>
    </source>
</evidence>
<protein>
    <recommendedName>
        <fullName evidence="1">Rap1a immunity protein domain-containing protein</fullName>
    </recommendedName>
</protein>
<name>A0A2T5UAR6_9SPHN</name>
<dbReference type="AlphaFoldDB" id="A0A2T5UAR6"/>
<organism evidence="2 3">
    <name type="scientific">Sphingomonas faeni</name>
    <dbReference type="NCBI Taxonomy" id="185950"/>
    <lineage>
        <taxon>Bacteria</taxon>
        <taxon>Pseudomonadati</taxon>
        <taxon>Pseudomonadota</taxon>
        <taxon>Alphaproteobacteria</taxon>
        <taxon>Sphingomonadales</taxon>
        <taxon>Sphingomonadaceae</taxon>
        <taxon>Sphingomonas</taxon>
    </lineage>
</organism>
<accession>A0A2T5UAR6</accession>
<dbReference type="Pfam" id="PF18602">
    <property type="entry name" value="Rap1a"/>
    <property type="match status" value="1"/>
</dbReference>
<evidence type="ECO:0000313" key="3">
    <source>
        <dbReference type="Proteomes" id="UP000244013"/>
    </source>
</evidence>
<dbReference type="RefSeq" id="WP_107951816.1">
    <property type="nucleotide sequence ID" value="NZ_QAYE01000001.1"/>
</dbReference>
<dbReference type="Gene3D" id="1.10.890.40">
    <property type="match status" value="1"/>
</dbReference>
<feature type="domain" description="Rap1a immunity protein" evidence="1">
    <location>
        <begin position="49"/>
        <end position="134"/>
    </location>
</feature>
<evidence type="ECO:0000313" key="2">
    <source>
        <dbReference type="EMBL" id="PTW48589.1"/>
    </source>
</evidence>
<dbReference type="EMBL" id="QAYE01000001">
    <property type="protein sequence ID" value="PTW48589.1"/>
    <property type="molecule type" value="Genomic_DNA"/>
</dbReference>
<dbReference type="GeneID" id="91004192"/>
<dbReference type="OrthoDB" id="7509456at2"/>
<dbReference type="Proteomes" id="UP000244013">
    <property type="component" value="Unassembled WGS sequence"/>
</dbReference>